<sequence length="68" mass="8214">MAEVDRRFKDHRGITVHVIRWEPETRRVIYLREGYDHECFSPLEQFQRKFTELKDCHEPVNAIPADSD</sequence>
<dbReference type="Pfam" id="PF13973">
    <property type="entry name" value="DUF4222"/>
    <property type="match status" value="1"/>
</dbReference>
<dbReference type="AlphaFoldDB" id="A0AAW8H5U4"/>
<evidence type="ECO:0000313" key="2">
    <source>
        <dbReference type="Proteomes" id="UP001225042"/>
    </source>
</evidence>
<name>A0AAW8H5U4_9ENTR</name>
<comment type="caution">
    <text evidence="1">The sequence shown here is derived from an EMBL/GenBank/DDBJ whole genome shotgun (WGS) entry which is preliminary data.</text>
</comment>
<dbReference type="InterPro" id="IPR025317">
    <property type="entry name" value="DUF4222"/>
</dbReference>
<protein>
    <submittedName>
        <fullName evidence="1">DUF4222 domain-containing protein</fullName>
    </submittedName>
</protein>
<dbReference type="EMBL" id="JAVDKS010000001">
    <property type="protein sequence ID" value="MDQ2255147.1"/>
    <property type="molecule type" value="Genomic_DNA"/>
</dbReference>
<dbReference type="RefSeq" id="WP_306683259.1">
    <property type="nucleotide sequence ID" value="NZ_JAVDKR010000004.1"/>
</dbReference>
<organism evidence="1 2">
    <name type="scientific">Enterobacter soli</name>
    <dbReference type="NCBI Taxonomy" id="885040"/>
    <lineage>
        <taxon>Bacteria</taxon>
        <taxon>Pseudomonadati</taxon>
        <taxon>Pseudomonadota</taxon>
        <taxon>Gammaproteobacteria</taxon>
        <taxon>Enterobacterales</taxon>
        <taxon>Enterobacteriaceae</taxon>
        <taxon>Enterobacter</taxon>
    </lineage>
</organism>
<reference evidence="1 2" key="1">
    <citation type="submission" date="2023-08" db="EMBL/GenBank/DDBJ databases">
        <authorList>
            <person name="Dale J."/>
        </authorList>
    </citation>
    <scope>NUCLEOTIDE SEQUENCE [LARGE SCALE GENOMIC DNA]</scope>
    <source>
        <strain evidence="1 2">2023EL-00788</strain>
    </source>
</reference>
<gene>
    <name evidence="1" type="ORF">RBJ67_03195</name>
</gene>
<keyword evidence="2" id="KW-1185">Reference proteome</keyword>
<evidence type="ECO:0000313" key="1">
    <source>
        <dbReference type="EMBL" id="MDQ2255147.1"/>
    </source>
</evidence>
<accession>A0AAW8H5U4</accession>
<dbReference type="Proteomes" id="UP001225042">
    <property type="component" value="Unassembled WGS sequence"/>
</dbReference>
<proteinExistence type="predicted"/>